<evidence type="ECO:0000259" key="8">
    <source>
        <dbReference type="Pfam" id="PF02776"/>
    </source>
</evidence>
<dbReference type="GO" id="GO:0005948">
    <property type="term" value="C:acetolactate synthase complex"/>
    <property type="evidence" value="ECO:0007669"/>
    <property type="project" value="TreeGrafter"/>
</dbReference>
<dbReference type="PANTHER" id="PTHR18968">
    <property type="entry name" value="THIAMINE PYROPHOSPHATE ENZYMES"/>
    <property type="match status" value="1"/>
</dbReference>
<dbReference type="InterPro" id="IPR000399">
    <property type="entry name" value="TPP-bd_CS"/>
</dbReference>
<dbReference type="EMBL" id="JACCBV010000001">
    <property type="protein sequence ID" value="NYE21508.1"/>
    <property type="molecule type" value="Genomic_DNA"/>
</dbReference>
<evidence type="ECO:0000256" key="2">
    <source>
        <dbReference type="ARBA" id="ARBA00007812"/>
    </source>
</evidence>
<evidence type="ECO:0000259" key="7">
    <source>
        <dbReference type="Pfam" id="PF02775"/>
    </source>
</evidence>
<dbReference type="PROSITE" id="PS00187">
    <property type="entry name" value="TPP_ENZYMES"/>
    <property type="match status" value="1"/>
</dbReference>
<sequence>MKVFAALARSLSEDHDVSTVFGLLGAGTMMVVDELVNRHGARCVRMVREDGAVLGALGYQHSTGRLGVAAIGAGPALTNAFTALVEAARNHSPLLVIADDRFEMPGNVQGIDQAAVVAPTGAAYVEVRSVATAVDDLGRAVRIALVEQRPVVLDLPTSIAMSDFDGSPSQATNDDARTPSAARTDVDAAATLIERATKPLLLAGWGAFLADARGDLDVLAERLGAPVATTMKAKSFFSGSPASIGTFGGFSSDQAKAVIRDSDLIIAFGAGLNVWTADHGYLLEDKAIIQVDRERANIGAIFPQTLGIVGDVRDVAGALHAELDRRESSSREAWSGATPSGADTAEPAPYATSRAAGTVDLHEFTMKLEQAKPRGANVVTDGGRYVIAPMQHLTVESPRHWLAPIGGFGSIGLALGAAMGVAVGRPDAPTVLVVGDGAFMMSHYELHTAVRNSLDLIVVVMNDRSYSSEYHFYLASESEDSELATALTTFDWPDFGDMARSLGFDAVTVTSIGDFAAVSSAIEERTRPLLVDVHLDPLALVGFHDRSEQR</sequence>
<dbReference type="Proteomes" id="UP000576969">
    <property type="component" value="Unassembled WGS sequence"/>
</dbReference>
<dbReference type="CDD" id="cd00568">
    <property type="entry name" value="TPP_enzymes"/>
    <property type="match status" value="1"/>
</dbReference>
<proteinExistence type="inferred from homology"/>
<evidence type="ECO:0000256" key="4">
    <source>
        <dbReference type="RuleBase" id="RU362132"/>
    </source>
</evidence>
<dbReference type="Pfam" id="PF02775">
    <property type="entry name" value="TPP_enzyme_C"/>
    <property type="match status" value="1"/>
</dbReference>
<dbReference type="InterPro" id="IPR012001">
    <property type="entry name" value="Thiamin_PyroP_enz_TPP-bd_dom"/>
</dbReference>
<dbReference type="Gene3D" id="3.40.50.1220">
    <property type="entry name" value="TPP-binding domain"/>
    <property type="match status" value="1"/>
</dbReference>
<dbReference type="InterPro" id="IPR029035">
    <property type="entry name" value="DHS-like_NAD/FAD-binding_dom"/>
</dbReference>
<dbReference type="GO" id="GO:0009099">
    <property type="term" value="P:L-valine biosynthetic process"/>
    <property type="evidence" value="ECO:0007669"/>
    <property type="project" value="TreeGrafter"/>
</dbReference>
<keyword evidence="3 4" id="KW-0786">Thiamine pyrophosphate</keyword>
<feature type="domain" description="Thiamine pyrophosphate enzyme central" evidence="6">
    <location>
        <begin position="186"/>
        <end position="319"/>
    </location>
</feature>
<dbReference type="CDD" id="cd07035">
    <property type="entry name" value="TPP_PYR_POX_like"/>
    <property type="match status" value="1"/>
</dbReference>
<dbReference type="SUPFAM" id="SSF52467">
    <property type="entry name" value="DHS-like NAD/FAD-binding domain"/>
    <property type="match status" value="1"/>
</dbReference>
<dbReference type="InterPro" id="IPR012000">
    <property type="entry name" value="Thiamin_PyroP_enz_cen_dom"/>
</dbReference>
<dbReference type="InterPro" id="IPR011766">
    <property type="entry name" value="TPP_enzyme_TPP-bd"/>
</dbReference>
<feature type="region of interest" description="Disordered" evidence="5">
    <location>
        <begin position="327"/>
        <end position="348"/>
    </location>
</feature>
<evidence type="ECO:0000313" key="9">
    <source>
        <dbReference type="EMBL" id="NYE21508.1"/>
    </source>
</evidence>
<protein>
    <submittedName>
        <fullName evidence="9">Thiamine pyrophosphate-dependent acetolactate synthase large subunit-like protein</fullName>
    </submittedName>
</protein>
<comment type="caution">
    <text evidence="9">The sequence shown here is derived from an EMBL/GenBank/DDBJ whole genome shotgun (WGS) entry which is preliminary data.</text>
</comment>
<dbReference type="GO" id="GO:0030976">
    <property type="term" value="F:thiamine pyrophosphate binding"/>
    <property type="evidence" value="ECO:0007669"/>
    <property type="project" value="InterPro"/>
</dbReference>
<evidence type="ECO:0000259" key="6">
    <source>
        <dbReference type="Pfam" id="PF00205"/>
    </source>
</evidence>
<dbReference type="InterPro" id="IPR045229">
    <property type="entry name" value="TPP_enz"/>
</dbReference>
<evidence type="ECO:0000256" key="5">
    <source>
        <dbReference type="SAM" id="MobiDB-lite"/>
    </source>
</evidence>
<evidence type="ECO:0000256" key="1">
    <source>
        <dbReference type="ARBA" id="ARBA00001964"/>
    </source>
</evidence>
<dbReference type="InterPro" id="IPR029061">
    <property type="entry name" value="THDP-binding"/>
</dbReference>
<organism evidence="9 10">
    <name type="scientific">Microbacterium immunditiarum</name>
    <dbReference type="NCBI Taxonomy" id="337480"/>
    <lineage>
        <taxon>Bacteria</taxon>
        <taxon>Bacillati</taxon>
        <taxon>Actinomycetota</taxon>
        <taxon>Actinomycetes</taxon>
        <taxon>Micrococcales</taxon>
        <taxon>Microbacteriaceae</taxon>
        <taxon>Microbacterium</taxon>
    </lineage>
</organism>
<evidence type="ECO:0000256" key="3">
    <source>
        <dbReference type="ARBA" id="ARBA00023052"/>
    </source>
</evidence>
<dbReference type="SUPFAM" id="SSF52518">
    <property type="entry name" value="Thiamin diphosphate-binding fold (THDP-binding)"/>
    <property type="match status" value="2"/>
</dbReference>
<feature type="domain" description="Thiamine pyrophosphate enzyme N-terminal TPP-binding" evidence="8">
    <location>
        <begin position="1"/>
        <end position="101"/>
    </location>
</feature>
<dbReference type="GO" id="GO:0000287">
    <property type="term" value="F:magnesium ion binding"/>
    <property type="evidence" value="ECO:0007669"/>
    <property type="project" value="InterPro"/>
</dbReference>
<dbReference type="AlphaFoldDB" id="A0A7Y9GRX0"/>
<gene>
    <name evidence="9" type="ORF">BJ991_003536</name>
</gene>
<evidence type="ECO:0000313" key="10">
    <source>
        <dbReference type="Proteomes" id="UP000576969"/>
    </source>
</evidence>
<dbReference type="Gene3D" id="3.40.50.970">
    <property type="match status" value="2"/>
</dbReference>
<comment type="cofactor">
    <cofactor evidence="1">
        <name>thiamine diphosphate</name>
        <dbReference type="ChEBI" id="CHEBI:58937"/>
    </cofactor>
</comment>
<dbReference type="Pfam" id="PF02776">
    <property type="entry name" value="TPP_enzyme_N"/>
    <property type="match status" value="1"/>
</dbReference>
<name>A0A7Y9GRX0_9MICO</name>
<dbReference type="GO" id="GO:0009097">
    <property type="term" value="P:isoleucine biosynthetic process"/>
    <property type="evidence" value="ECO:0007669"/>
    <property type="project" value="TreeGrafter"/>
</dbReference>
<dbReference type="RefSeq" id="WP_179492185.1">
    <property type="nucleotide sequence ID" value="NZ_JACCBV010000001.1"/>
</dbReference>
<accession>A0A7Y9GRX0</accession>
<dbReference type="Pfam" id="PF00205">
    <property type="entry name" value="TPP_enzyme_M"/>
    <property type="match status" value="1"/>
</dbReference>
<dbReference type="GO" id="GO:0050660">
    <property type="term" value="F:flavin adenine dinucleotide binding"/>
    <property type="evidence" value="ECO:0007669"/>
    <property type="project" value="TreeGrafter"/>
</dbReference>
<comment type="similarity">
    <text evidence="2 4">Belongs to the TPP enzyme family.</text>
</comment>
<keyword evidence="10" id="KW-1185">Reference proteome</keyword>
<dbReference type="PANTHER" id="PTHR18968:SF13">
    <property type="entry name" value="ACETOLACTATE SYNTHASE CATALYTIC SUBUNIT, MITOCHONDRIAL"/>
    <property type="match status" value="1"/>
</dbReference>
<dbReference type="GO" id="GO:0003984">
    <property type="term" value="F:acetolactate synthase activity"/>
    <property type="evidence" value="ECO:0007669"/>
    <property type="project" value="TreeGrafter"/>
</dbReference>
<reference evidence="9 10" key="1">
    <citation type="submission" date="2020-07" db="EMBL/GenBank/DDBJ databases">
        <title>Sequencing the genomes of 1000 actinobacteria strains.</title>
        <authorList>
            <person name="Klenk H.-P."/>
        </authorList>
    </citation>
    <scope>NUCLEOTIDE SEQUENCE [LARGE SCALE GENOMIC DNA]</scope>
    <source>
        <strain evidence="9 10">DSM 24662</strain>
    </source>
</reference>
<feature type="domain" description="Thiamine pyrophosphate enzyme TPP-binding" evidence="7">
    <location>
        <begin position="381"/>
        <end position="533"/>
    </location>
</feature>